<keyword evidence="2" id="KW-1185">Reference proteome</keyword>
<dbReference type="Proteomes" id="UP000033804">
    <property type="component" value="Segment"/>
</dbReference>
<protein>
    <submittedName>
        <fullName evidence="1">Uncharacterized protein</fullName>
    </submittedName>
</protein>
<dbReference type="GeneID" id="26517689"/>
<dbReference type="Gene3D" id="3.30.420.10">
    <property type="entry name" value="Ribonuclease H-like superfamily/Ribonuclease H"/>
    <property type="match status" value="1"/>
</dbReference>
<proteinExistence type="predicted"/>
<dbReference type="GO" id="GO:0003676">
    <property type="term" value="F:nucleic acid binding"/>
    <property type="evidence" value="ECO:0007669"/>
    <property type="project" value="InterPro"/>
</dbReference>
<dbReference type="RefSeq" id="YP_009189391.1">
    <property type="nucleotide sequence ID" value="NC_028676.1"/>
</dbReference>
<dbReference type="KEGG" id="vg:26517689"/>
<accession>A0A0F6R4U2</accession>
<dbReference type="EMBL" id="KP881232">
    <property type="protein sequence ID" value="AKE44637.1"/>
    <property type="molecule type" value="Genomic_DNA"/>
</dbReference>
<evidence type="ECO:0000313" key="2">
    <source>
        <dbReference type="Proteomes" id="UP000033804"/>
    </source>
</evidence>
<dbReference type="InterPro" id="IPR036397">
    <property type="entry name" value="RNaseH_sf"/>
</dbReference>
<reference evidence="2" key="2">
    <citation type="submission" date="2015-03" db="EMBL/GenBank/DDBJ databases">
        <title>The genome and structure of Sinorhizobium meliloti phage phiM9.</title>
        <authorList>
            <person name="Johnson M.C."/>
            <person name="Tatum K.B."/>
            <person name="Lynn J.S."/>
            <person name="Brewer T.E."/>
            <person name="Washburn B.K."/>
            <person name="Stroupe M.E."/>
            <person name="Jones K.M."/>
        </authorList>
    </citation>
    <scope>NUCLEOTIDE SEQUENCE [LARGE SCALE GENOMIC DNA]</scope>
</reference>
<organism evidence="1 2">
    <name type="scientific">Sinorhizobium phage phiM9</name>
    <dbReference type="NCBI Taxonomy" id="1636182"/>
    <lineage>
        <taxon>Viruses</taxon>
        <taxon>Duplodnaviria</taxon>
        <taxon>Heunggongvirae</taxon>
        <taxon>Uroviricota</taxon>
        <taxon>Caudoviricetes</taxon>
        <taxon>Pootjesviridae</taxon>
        <taxon>Emnonavirus</taxon>
        <taxon>Emnonavirus phiM9</taxon>
    </lineage>
</organism>
<sequence length="200" mass="22910">MTRPAIGVDYSMSSPAMCLEKDDKFYIWYIHSKKDLCTRFEIGNVIVEGIWYDHNNINDQKKKKDRLVHSDIERFVTLSMMFDEKLPFGWEGDEAIFEAYAFGAKGRLAQIGENTGMMKAVLRCKNYNIRTVTPNQVKLHAFGHGGADKIQMAEAWFNRFGFHVHDQIGCEIGKSPASDVIDAFFVLDTWKALQSQEAEK</sequence>
<gene>
    <name evidence="1" type="ORF">Sm_phiM9_007</name>
</gene>
<name>A0A0F6R4U2_9CAUD</name>
<reference evidence="1 2" key="1">
    <citation type="journal article" date="2015" name="J. Virol.">
        <title>Sinorhizobium meliloti Phage ?M9 Defines a New Group of T4 Superfamily Phages with Unusual Genomic Features but a Common T=16 Capsid.</title>
        <authorList>
            <person name="Johnson M.C."/>
            <person name="Tatum K.B."/>
            <person name="Lynn J.S."/>
            <person name="Brewer T.E."/>
            <person name="Lu S."/>
            <person name="Washburn B.K."/>
            <person name="Stroupe M.E."/>
            <person name="Jones K.M."/>
        </authorList>
    </citation>
    <scope>NUCLEOTIDE SEQUENCE [LARGE SCALE GENOMIC DNA]</scope>
</reference>
<dbReference type="OrthoDB" id="23951at10239"/>
<evidence type="ECO:0000313" key="1">
    <source>
        <dbReference type="EMBL" id="AKE44637.1"/>
    </source>
</evidence>